<evidence type="ECO:0000313" key="3">
    <source>
        <dbReference type="Proteomes" id="UP001154078"/>
    </source>
</evidence>
<keyword evidence="3" id="KW-1185">Reference proteome</keyword>
<dbReference type="OrthoDB" id="6784515at2759"/>
<feature type="region of interest" description="Disordered" evidence="1">
    <location>
        <begin position="71"/>
        <end position="97"/>
    </location>
</feature>
<name>A0A9P0F950_BRAAE</name>
<evidence type="ECO:0000313" key="2">
    <source>
        <dbReference type="EMBL" id="CAH0546632.1"/>
    </source>
</evidence>
<dbReference type="Proteomes" id="UP001154078">
    <property type="component" value="Chromosome 1"/>
</dbReference>
<reference evidence="2" key="1">
    <citation type="submission" date="2021-12" db="EMBL/GenBank/DDBJ databases">
        <authorList>
            <person name="King R."/>
        </authorList>
    </citation>
    <scope>NUCLEOTIDE SEQUENCE</scope>
</reference>
<feature type="region of interest" description="Disordered" evidence="1">
    <location>
        <begin position="312"/>
        <end position="335"/>
    </location>
</feature>
<dbReference type="AlphaFoldDB" id="A0A9P0F950"/>
<evidence type="ECO:0000256" key="1">
    <source>
        <dbReference type="SAM" id="MobiDB-lite"/>
    </source>
</evidence>
<evidence type="ECO:0008006" key="4">
    <source>
        <dbReference type="Google" id="ProtNLM"/>
    </source>
</evidence>
<accession>A0A9P0F950</accession>
<organism evidence="2 3">
    <name type="scientific">Brassicogethes aeneus</name>
    <name type="common">Rape pollen beetle</name>
    <name type="synonym">Meligethes aeneus</name>
    <dbReference type="NCBI Taxonomy" id="1431903"/>
    <lineage>
        <taxon>Eukaryota</taxon>
        <taxon>Metazoa</taxon>
        <taxon>Ecdysozoa</taxon>
        <taxon>Arthropoda</taxon>
        <taxon>Hexapoda</taxon>
        <taxon>Insecta</taxon>
        <taxon>Pterygota</taxon>
        <taxon>Neoptera</taxon>
        <taxon>Endopterygota</taxon>
        <taxon>Coleoptera</taxon>
        <taxon>Polyphaga</taxon>
        <taxon>Cucujiformia</taxon>
        <taxon>Nitidulidae</taxon>
        <taxon>Meligethinae</taxon>
        <taxon>Brassicogethes</taxon>
    </lineage>
</organism>
<gene>
    <name evidence="2" type="ORF">MELIAE_LOCUS754</name>
</gene>
<protein>
    <recommendedName>
        <fullName evidence="4">Retrotransposon gag domain-containing protein</fullName>
    </recommendedName>
</protein>
<proteinExistence type="predicted"/>
<feature type="compositionally biased region" description="Basic and acidic residues" evidence="1">
    <location>
        <begin position="312"/>
        <end position="321"/>
    </location>
</feature>
<feature type="region of interest" description="Disordered" evidence="1">
    <location>
        <begin position="1"/>
        <end position="35"/>
    </location>
</feature>
<feature type="compositionally biased region" description="Basic and acidic residues" evidence="1">
    <location>
        <begin position="71"/>
        <end position="85"/>
    </location>
</feature>
<dbReference type="EMBL" id="OV121132">
    <property type="protein sequence ID" value="CAH0546632.1"/>
    <property type="molecule type" value="Genomic_DNA"/>
</dbReference>
<sequence length="335" mass="37988">MTEPGDIAVPEKTTVQTREESNPQSPIANEDQRENSIYVEEADRLTVISEEITQLKETMKQQAKLLEQLLRKQSKDSDAPKESAEPSHQALATGQSNFFCSTPNKTVGTPISPITMVSEQGTANHTVSFSEAQCQKMMLALSDRTISMPVWHGEKPRFAGHPTSIPTKFLKIFDNYCTANNIENKKLIIFKSCLEGSAVDWATMQGDCKDFGTFKEAFLNYYWSPEKQLVFKKRFLNEKYIGKHLSYSQFFLRKINLLKYLTPPMSEAGILQEVMQLFPINVQSLWGATADRTIAGTLQFIDRMSALDRGPRDFNTHKFDPKTPPPRSGNFNREN</sequence>